<keyword evidence="1 2" id="KW-0732">Signal</keyword>
<sequence length="407" mass="45120">MNAQNPKIKLQKSIPFAALLIFVSVLAACSDKGPQAVPGDQVSFKKHVLLTDFIAEGVAVGDVNKDGLIDVMAGPYWFEAPHWTVHELAPVKTFYYDKGYSDAFISYGMDVNHDGWIDFVRIGFPGREVQWFENPQNNPGHWKTHLITESLGNESAGFYDIDGDGRKELVGSIPETGEMVWFKAPTSSEDLTWQKFVISEPNSPGTAQFAHGLGVGDMNLDGRPDIIIKEGWWEAPADPTTGPWAFHPAALGEASAQMYAFDVNGNGLQDVISTSAHQLGMWWHEQIRDSQGNITWKTHDIDDAFTQTHALELVDINNDGNPDLVTGKRYFAHMGADPGEFDTPFVYWYEFEPGETPNWIGHPVDDDSGVGVHVITEDITGDGLIDIIVANKKGVFVFEQQRQPTKK</sequence>
<dbReference type="PANTHER" id="PTHR44103">
    <property type="entry name" value="PROPROTEIN CONVERTASE P"/>
    <property type="match status" value="1"/>
</dbReference>
<dbReference type="InterPro" id="IPR028994">
    <property type="entry name" value="Integrin_alpha_N"/>
</dbReference>
<evidence type="ECO:0000256" key="2">
    <source>
        <dbReference type="SAM" id="SignalP"/>
    </source>
</evidence>
<keyword evidence="4" id="KW-1185">Reference proteome</keyword>
<dbReference type="OrthoDB" id="9816120at2"/>
<evidence type="ECO:0000313" key="3">
    <source>
        <dbReference type="EMBL" id="EON78650.1"/>
    </source>
</evidence>
<reference evidence="3 4" key="1">
    <citation type="submission" date="2013-02" db="EMBL/GenBank/DDBJ databases">
        <title>A novel strain isolated from Lonar lake, Maharashtra, India.</title>
        <authorList>
            <person name="Singh A."/>
        </authorList>
    </citation>
    <scope>NUCLEOTIDE SEQUENCE [LARGE SCALE GENOMIC DNA]</scope>
    <source>
        <strain evidence="3 4">AK24</strain>
    </source>
</reference>
<dbReference type="InterPro" id="IPR013517">
    <property type="entry name" value="FG-GAP"/>
</dbReference>
<name>R7ZWX2_9BACT</name>
<organism evidence="3 4">
    <name type="scientific">Lunatimonas lonarensis</name>
    <dbReference type="NCBI Taxonomy" id="1232681"/>
    <lineage>
        <taxon>Bacteria</taxon>
        <taxon>Pseudomonadati</taxon>
        <taxon>Bacteroidota</taxon>
        <taxon>Cytophagia</taxon>
        <taxon>Cytophagales</taxon>
        <taxon>Cyclobacteriaceae</taxon>
    </lineage>
</organism>
<dbReference type="SUPFAM" id="SSF69318">
    <property type="entry name" value="Integrin alpha N-terminal domain"/>
    <property type="match status" value="1"/>
</dbReference>
<protein>
    <submittedName>
        <fullName evidence="3">Uncharacterized protein</fullName>
    </submittedName>
</protein>
<dbReference type="AlphaFoldDB" id="R7ZWX2"/>
<dbReference type="EMBL" id="AQHR01000025">
    <property type="protein sequence ID" value="EON78650.1"/>
    <property type="molecule type" value="Genomic_DNA"/>
</dbReference>
<dbReference type="STRING" id="1232681.ADIS_0824"/>
<feature type="chain" id="PRO_5004462014" evidence="2">
    <location>
        <begin position="28"/>
        <end position="407"/>
    </location>
</feature>
<evidence type="ECO:0000256" key="1">
    <source>
        <dbReference type="ARBA" id="ARBA00022729"/>
    </source>
</evidence>
<evidence type="ECO:0000313" key="4">
    <source>
        <dbReference type="Proteomes" id="UP000013909"/>
    </source>
</evidence>
<proteinExistence type="predicted"/>
<comment type="caution">
    <text evidence="3">The sequence shown here is derived from an EMBL/GenBank/DDBJ whole genome shotgun (WGS) entry which is preliminary data.</text>
</comment>
<accession>R7ZWX2</accession>
<dbReference type="Gene3D" id="2.130.10.130">
    <property type="entry name" value="Integrin alpha, N-terminal"/>
    <property type="match status" value="2"/>
</dbReference>
<dbReference type="PANTHER" id="PTHR44103:SF1">
    <property type="entry name" value="PROPROTEIN CONVERTASE P"/>
    <property type="match status" value="1"/>
</dbReference>
<dbReference type="RefSeq" id="WP_010852972.1">
    <property type="nucleotide sequence ID" value="NZ_AQHR01000025.1"/>
</dbReference>
<dbReference type="Proteomes" id="UP000013909">
    <property type="component" value="Unassembled WGS sequence"/>
</dbReference>
<gene>
    <name evidence="3" type="ORF">ADIS_0824</name>
</gene>
<dbReference type="PROSITE" id="PS51257">
    <property type="entry name" value="PROKAR_LIPOPROTEIN"/>
    <property type="match status" value="1"/>
</dbReference>
<dbReference type="Pfam" id="PF13517">
    <property type="entry name" value="FG-GAP_3"/>
    <property type="match status" value="2"/>
</dbReference>
<feature type="signal peptide" evidence="2">
    <location>
        <begin position="1"/>
        <end position="27"/>
    </location>
</feature>